<sequence length="458" mass="51054">MTLLSNSFSEEKKMIKRISILFLALMGTTAYAQKSKKPILPYLHIDKAVNAISAVMIHDVVNPPAASRYYAYVTLGAYNLVSINNKQIVPVGNFIKSYTQDNQLSIPADKYDYRIAAMYCMLETGKQMLPSGFMLQGDEDKYVALLKDNGISDEVIKQSIAAATEMTAKVIKYSKSDNYNKLSGRLRYSPIKGGKNWFPTPPMYMEAVEPNWKTIRPMFIDSSDQFVPVRPAAFSTDSTSEFYKEAYAVYKVSKNMSAEQIMIANFWDCNPFAVTTSGHMMIGFKKISPGGHWMNIVGIAVKKAGLSFDKSIQVATLVAMTEMDAFISCWDEKYRSNGIRPETYINKYIDIKWVPMLQTPPFPEYPSGHAVLSNSSAGVLSYLLGDKFSYTDDSEIPYGVGPRDFKSFKQAAEEASLSRFYGGIHFNDAIVNGNQQGRDVATAVIKKLKAAGVNYLGN</sequence>
<dbReference type="Gene3D" id="1.10.606.20">
    <property type="match status" value="1"/>
</dbReference>
<dbReference type="STRING" id="551995.SAMN05192574_104484"/>
<dbReference type="PANTHER" id="PTHR34599">
    <property type="entry name" value="PEROXIDASE-RELATED"/>
    <property type="match status" value="1"/>
</dbReference>
<dbReference type="SUPFAM" id="SSF48317">
    <property type="entry name" value="Acid phosphatase/Vanadium-dependent haloperoxidase"/>
    <property type="match status" value="1"/>
</dbReference>
<evidence type="ECO:0000313" key="1">
    <source>
        <dbReference type="EMBL" id="SEN88751.1"/>
    </source>
</evidence>
<proteinExistence type="predicted"/>
<reference evidence="2" key="1">
    <citation type="submission" date="2016-10" db="EMBL/GenBank/DDBJ databases">
        <authorList>
            <person name="Varghese N."/>
            <person name="Submissions S."/>
        </authorList>
    </citation>
    <scope>NUCLEOTIDE SEQUENCE [LARGE SCALE GENOMIC DNA]</scope>
    <source>
        <strain evidence="2">Gh-48</strain>
    </source>
</reference>
<organism evidence="1 2">
    <name type="scientific">Mucilaginibacter gossypiicola</name>
    <dbReference type="NCBI Taxonomy" id="551995"/>
    <lineage>
        <taxon>Bacteria</taxon>
        <taxon>Pseudomonadati</taxon>
        <taxon>Bacteroidota</taxon>
        <taxon>Sphingobacteriia</taxon>
        <taxon>Sphingobacteriales</taxon>
        <taxon>Sphingobacteriaceae</taxon>
        <taxon>Mucilaginibacter</taxon>
    </lineage>
</organism>
<dbReference type="PANTHER" id="PTHR34599:SF2">
    <property type="entry name" value="TRAF-TYPE DOMAIN-CONTAINING PROTEIN"/>
    <property type="match status" value="1"/>
</dbReference>
<dbReference type="InterPro" id="IPR036938">
    <property type="entry name" value="PAP2/HPO_sf"/>
</dbReference>
<dbReference type="AlphaFoldDB" id="A0A1H8K7U3"/>
<dbReference type="InterPro" id="IPR052559">
    <property type="entry name" value="V-haloperoxidase"/>
</dbReference>
<name>A0A1H8K7U3_9SPHI</name>
<dbReference type="Proteomes" id="UP000198942">
    <property type="component" value="Unassembled WGS sequence"/>
</dbReference>
<dbReference type="CDD" id="cd03398">
    <property type="entry name" value="PAP2_haloperoxidase"/>
    <property type="match status" value="1"/>
</dbReference>
<evidence type="ECO:0000313" key="2">
    <source>
        <dbReference type="Proteomes" id="UP000198942"/>
    </source>
</evidence>
<keyword evidence="2" id="KW-1185">Reference proteome</keyword>
<accession>A0A1H8K7U3</accession>
<dbReference type="EMBL" id="FOCL01000004">
    <property type="protein sequence ID" value="SEN88751.1"/>
    <property type="molecule type" value="Genomic_DNA"/>
</dbReference>
<protein>
    <submittedName>
        <fullName evidence="1">PAP2 superfamily protein</fullName>
    </submittedName>
</protein>
<gene>
    <name evidence="1" type="ORF">SAMN05192574_104484</name>
</gene>